<proteinExistence type="predicted"/>
<accession>A0AA40GBD8</accession>
<evidence type="ECO:0000313" key="2">
    <source>
        <dbReference type="Proteomes" id="UP001177670"/>
    </source>
</evidence>
<reference evidence="1" key="1">
    <citation type="submission" date="2021-10" db="EMBL/GenBank/DDBJ databases">
        <title>Melipona bicolor Genome sequencing and assembly.</title>
        <authorList>
            <person name="Araujo N.S."/>
            <person name="Arias M.C."/>
        </authorList>
    </citation>
    <scope>NUCLEOTIDE SEQUENCE</scope>
    <source>
        <strain evidence="1">USP_2M_L1-L4_2017</strain>
        <tissue evidence="1">Whole body</tissue>
    </source>
</reference>
<evidence type="ECO:0000313" key="1">
    <source>
        <dbReference type="EMBL" id="KAK1134493.1"/>
    </source>
</evidence>
<name>A0AA40GBD8_9HYME</name>
<dbReference type="EMBL" id="JAHYIQ010000002">
    <property type="protein sequence ID" value="KAK1134493.1"/>
    <property type="molecule type" value="Genomic_DNA"/>
</dbReference>
<dbReference type="AlphaFoldDB" id="A0AA40GBD8"/>
<protein>
    <submittedName>
        <fullName evidence="1">Uncharacterized protein</fullName>
    </submittedName>
</protein>
<gene>
    <name evidence="1" type="ORF">K0M31_007275</name>
</gene>
<sequence>MLFRAVIAPAKLPFDYRRRSRGTFAAQFGRRPSLSKLFWPFGGLVRVLKGSRRRSNDLVDQVVGNFRPSESSFSLVAFCSPLLLGAFALPRPRRWNSNVVARSNLYESICRLG</sequence>
<keyword evidence="2" id="KW-1185">Reference proteome</keyword>
<comment type="caution">
    <text evidence="1">The sequence shown here is derived from an EMBL/GenBank/DDBJ whole genome shotgun (WGS) entry which is preliminary data.</text>
</comment>
<organism evidence="1 2">
    <name type="scientific">Melipona bicolor</name>
    <dbReference type="NCBI Taxonomy" id="60889"/>
    <lineage>
        <taxon>Eukaryota</taxon>
        <taxon>Metazoa</taxon>
        <taxon>Ecdysozoa</taxon>
        <taxon>Arthropoda</taxon>
        <taxon>Hexapoda</taxon>
        <taxon>Insecta</taxon>
        <taxon>Pterygota</taxon>
        <taxon>Neoptera</taxon>
        <taxon>Endopterygota</taxon>
        <taxon>Hymenoptera</taxon>
        <taxon>Apocrita</taxon>
        <taxon>Aculeata</taxon>
        <taxon>Apoidea</taxon>
        <taxon>Anthophila</taxon>
        <taxon>Apidae</taxon>
        <taxon>Melipona</taxon>
    </lineage>
</organism>
<dbReference type="Proteomes" id="UP001177670">
    <property type="component" value="Unassembled WGS sequence"/>
</dbReference>